<name>A0ABQ1ZPZ4_9BACL</name>
<keyword evidence="1" id="KW-0472">Membrane</keyword>
<evidence type="ECO:0008006" key="4">
    <source>
        <dbReference type="Google" id="ProtNLM"/>
    </source>
</evidence>
<dbReference type="RefSeq" id="WP_172247093.1">
    <property type="nucleotide sequence ID" value="NZ_BMDD01000001.1"/>
</dbReference>
<gene>
    <name evidence="2" type="ORF">GCM10007362_13970</name>
</gene>
<reference evidence="3" key="1">
    <citation type="journal article" date="2019" name="Int. J. Syst. Evol. Microbiol.">
        <title>The Global Catalogue of Microorganisms (GCM) 10K type strain sequencing project: providing services to taxonomists for standard genome sequencing and annotation.</title>
        <authorList>
            <consortium name="The Broad Institute Genomics Platform"/>
            <consortium name="The Broad Institute Genome Sequencing Center for Infectious Disease"/>
            <person name="Wu L."/>
            <person name="Ma J."/>
        </authorList>
    </citation>
    <scope>NUCLEOTIDE SEQUENCE [LARGE SCALE GENOMIC DNA]</scope>
    <source>
        <strain evidence="3">CCM 8702</strain>
    </source>
</reference>
<dbReference type="Proteomes" id="UP000605427">
    <property type="component" value="Unassembled WGS sequence"/>
</dbReference>
<feature type="transmembrane region" description="Helical" evidence="1">
    <location>
        <begin position="87"/>
        <end position="106"/>
    </location>
</feature>
<accession>A0ABQ1ZPZ4</accession>
<evidence type="ECO:0000256" key="1">
    <source>
        <dbReference type="SAM" id="Phobius"/>
    </source>
</evidence>
<keyword evidence="3" id="KW-1185">Reference proteome</keyword>
<evidence type="ECO:0000313" key="3">
    <source>
        <dbReference type="Proteomes" id="UP000605427"/>
    </source>
</evidence>
<dbReference type="EMBL" id="BMDD01000001">
    <property type="protein sequence ID" value="GGH74152.1"/>
    <property type="molecule type" value="Genomic_DNA"/>
</dbReference>
<sequence length="170" mass="18615">MPNNNKKAVGIFVLTAGLIILLGQWGVFAFLGRVFWPLLILIPGVALHLAFAVRTLPAWALVPGGTLTVYGIVLSLCNTWGFGLIEVLWPAFLLGPGVGLYEYALLDAQRPKGVYYASLGLIGLSIILFVFSLLGPFFLYAFSIILILAGSWLLFWPESKSGKRSGWRKM</sequence>
<protein>
    <recommendedName>
        <fullName evidence="4">DUF5668 domain-containing protein</fullName>
    </recommendedName>
</protein>
<keyword evidence="1" id="KW-1133">Transmembrane helix</keyword>
<feature type="transmembrane region" description="Helical" evidence="1">
    <location>
        <begin position="60"/>
        <end position="81"/>
    </location>
</feature>
<organism evidence="2 3">
    <name type="scientific">Saccharibacillus endophyticus</name>
    <dbReference type="NCBI Taxonomy" id="2060666"/>
    <lineage>
        <taxon>Bacteria</taxon>
        <taxon>Bacillati</taxon>
        <taxon>Bacillota</taxon>
        <taxon>Bacilli</taxon>
        <taxon>Bacillales</taxon>
        <taxon>Paenibacillaceae</taxon>
        <taxon>Saccharibacillus</taxon>
    </lineage>
</organism>
<feature type="transmembrane region" description="Helical" evidence="1">
    <location>
        <begin position="34"/>
        <end position="53"/>
    </location>
</feature>
<evidence type="ECO:0000313" key="2">
    <source>
        <dbReference type="EMBL" id="GGH74152.1"/>
    </source>
</evidence>
<feature type="transmembrane region" description="Helical" evidence="1">
    <location>
        <begin position="9"/>
        <end position="28"/>
    </location>
</feature>
<keyword evidence="1" id="KW-0812">Transmembrane</keyword>
<proteinExistence type="predicted"/>
<feature type="transmembrane region" description="Helical" evidence="1">
    <location>
        <begin position="113"/>
        <end position="131"/>
    </location>
</feature>
<feature type="transmembrane region" description="Helical" evidence="1">
    <location>
        <begin position="137"/>
        <end position="156"/>
    </location>
</feature>
<comment type="caution">
    <text evidence="2">The sequence shown here is derived from an EMBL/GenBank/DDBJ whole genome shotgun (WGS) entry which is preliminary data.</text>
</comment>